<organism evidence="1 2">
    <name type="scientific">Ensete ventricosum</name>
    <name type="common">Abyssinian banana</name>
    <name type="synonym">Musa ensete</name>
    <dbReference type="NCBI Taxonomy" id="4639"/>
    <lineage>
        <taxon>Eukaryota</taxon>
        <taxon>Viridiplantae</taxon>
        <taxon>Streptophyta</taxon>
        <taxon>Embryophyta</taxon>
        <taxon>Tracheophyta</taxon>
        <taxon>Spermatophyta</taxon>
        <taxon>Magnoliopsida</taxon>
        <taxon>Liliopsida</taxon>
        <taxon>Zingiberales</taxon>
        <taxon>Musaceae</taxon>
        <taxon>Ensete</taxon>
    </lineage>
</organism>
<dbReference type="EMBL" id="AMZH03001282">
    <property type="protein sequence ID" value="RRT79916.1"/>
    <property type="molecule type" value="Genomic_DNA"/>
</dbReference>
<evidence type="ECO:0000313" key="2">
    <source>
        <dbReference type="Proteomes" id="UP000287651"/>
    </source>
</evidence>
<proteinExistence type="predicted"/>
<comment type="caution">
    <text evidence="1">The sequence shown here is derived from an EMBL/GenBank/DDBJ whole genome shotgun (WGS) entry which is preliminary data.</text>
</comment>
<sequence>MLPLSFPPAAIATVAHFCFLLGGRSNRTLLSQPSKGPSSDPLAPLPLLPSSPPGHYRWPPLFHRSSSSPILHYPPTIATTLLQHRHLQHFTACSPSTIFLSSFVGNITIIVACRT</sequence>
<name>A0A427AUW4_ENSVE</name>
<accession>A0A427AUW4</accession>
<protein>
    <submittedName>
        <fullName evidence="1">Uncharacterized protein</fullName>
    </submittedName>
</protein>
<gene>
    <name evidence="1" type="ORF">B296_00002507</name>
</gene>
<reference evidence="1 2" key="1">
    <citation type="journal article" date="2014" name="Agronomy (Basel)">
        <title>A Draft Genome Sequence for Ensete ventricosum, the Drought-Tolerant Tree Against Hunger.</title>
        <authorList>
            <person name="Harrison J."/>
            <person name="Moore K.A."/>
            <person name="Paszkiewicz K."/>
            <person name="Jones T."/>
            <person name="Grant M."/>
            <person name="Ambacheew D."/>
            <person name="Muzemil S."/>
            <person name="Studholme D.J."/>
        </authorList>
    </citation>
    <scope>NUCLEOTIDE SEQUENCE [LARGE SCALE GENOMIC DNA]</scope>
</reference>
<dbReference type="AlphaFoldDB" id="A0A427AUW4"/>
<dbReference type="Proteomes" id="UP000287651">
    <property type="component" value="Unassembled WGS sequence"/>
</dbReference>
<evidence type="ECO:0000313" key="1">
    <source>
        <dbReference type="EMBL" id="RRT79916.1"/>
    </source>
</evidence>